<keyword evidence="2" id="KW-1185">Reference proteome</keyword>
<sequence length="368" mass="42658">MKEDGNIKVSNVHNTRGQFGYLQICNTLYHRLASQNETWRNVLTGNVSMDSVLDSLGDNELFRFNDLIKSLREEVERKYIFFVKYLTYSKPSMKKDDAPYISEDTLDCFRKYVGDIQMWKKEKCDNSFQKLKQNLADTSTGVLSCLDRKCTKSKLEEITTWWEEIYSSQDSLTALANYILAHIMLTNSGEMFASASSPRYLNTFKQKLPLSPQEAPELQMLALILNWPTDGEESVFDLNQLIQRMHGSYERSYKKYFRSRYLCPLFFLGKGQRSIVHKTVLERLGLNNQDWSNDWSDETIFQHPMIQTHLLKIEGVVQNYRVYATVGGRNIGVDANLRNSLWIPRQVSFYLGFTIRGPVAFGIQTKTA</sequence>
<reference evidence="1" key="2">
    <citation type="submission" date="2025-08" db="UniProtKB">
        <authorList>
            <consortium name="Ensembl"/>
        </authorList>
    </citation>
    <scope>IDENTIFICATION</scope>
</reference>
<evidence type="ECO:0000313" key="2">
    <source>
        <dbReference type="Proteomes" id="UP000265040"/>
    </source>
</evidence>
<dbReference type="PANTHER" id="PTHR16155:SF18">
    <property type="entry name" value="STERILE ALPHA MOTIF DOMAIN-CONTAINING PROTEIN 9-LIKE"/>
    <property type="match status" value="1"/>
</dbReference>
<reference evidence="1 2" key="1">
    <citation type="submission" date="2021-04" db="EMBL/GenBank/DDBJ databases">
        <authorList>
            <consortium name="Wellcome Sanger Institute Data Sharing"/>
        </authorList>
    </citation>
    <scope>NUCLEOTIDE SEQUENCE [LARGE SCALE GENOMIC DNA]</scope>
</reference>
<evidence type="ECO:0000313" key="1">
    <source>
        <dbReference type="Ensembl" id="ENSATEP00000075275.1"/>
    </source>
</evidence>
<reference evidence="1" key="3">
    <citation type="submission" date="2025-09" db="UniProtKB">
        <authorList>
            <consortium name="Ensembl"/>
        </authorList>
    </citation>
    <scope>IDENTIFICATION</scope>
</reference>
<proteinExistence type="predicted"/>
<dbReference type="AlphaFoldDB" id="A0AAQ6IDF1"/>
<dbReference type="Ensembl" id="ENSATET00000081467.1">
    <property type="protein sequence ID" value="ENSATEP00000075275.1"/>
    <property type="gene ID" value="ENSATEG00000033635.1"/>
</dbReference>
<dbReference type="GeneTree" id="ENSGT00390000013973"/>
<name>A0AAQ6IDF1_ANATE</name>
<dbReference type="PANTHER" id="PTHR16155">
    <property type="entry name" value="DED DOMAIN-CONTAINING PROTEIN"/>
    <property type="match status" value="1"/>
</dbReference>
<protein>
    <submittedName>
        <fullName evidence="1">Uncharacterized protein</fullName>
    </submittedName>
</protein>
<organism evidence="1 2">
    <name type="scientific">Anabas testudineus</name>
    <name type="common">Climbing perch</name>
    <name type="synonym">Anthias testudineus</name>
    <dbReference type="NCBI Taxonomy" id="64144"/>
    <lineage>
        <taxon>Eukaryota</taxon>
        <taxon>Metazoa</taxon>
        <taxon>Chordata</taxon>
        <taxon>Craniata</taxon>
        <taxon>Vertebrata</taxon>
        <taxon>Euteleostomi</taxon>
        <taxon>Actinopterygii</taxon>
        <taxon>Neopterygii</taxon>
        <taxon>Teleostei</taxon>
        <taxon>Neoteleostei</taxon>
        <taxon>Acanthomorphata</taxon>
        <taxon>Anabantaria</taxon>
        <taxon>Anabantiformes</taxon>
        <taxon>Anabantoidei</taxon>
        <taxon>Anabantidae</taxon>
        <taxon>Anabas</taxon>
    </lineage>
</organism>
<accession>A0AAQ6IDF1</accession>
<dbReference type="Proteomes" id="UP000265040">
    <property type="component" value="Chromosome 18"/>
</dbReference>
<dbReference type="GO" id="GO:0005737">
    <property type="term" value="C:cytoplasm"/>
    <property type="evidence" value="ECO:0007669"/>
    <property type="project" value="TreeGrafter"/>
</dbReference>